<proteinExistence type="predicted"/>
<dbReference type="RefSeq" id="WP_015852611.1">
    <property type="nucleotide sequence ID" value="NC_012881.1"/>
</dbReference>
<dbReference type="HOGENOM" id="CLU_1793347_0_0_7"/>
<accession>C6BZF8</accession>
<sequence length="144" mass="16528">MILDIQYEKNLINKLFEATFCLGQLESLFLSYNFKSIYPLLMKKETLFSFMLDNCNITLDDLLGYEVCDVSKYDADLIMAANYIRVLNLGLSKLESGDELSVDLIRSMHSELFISKGVGEYRVESNLKDIVNFIQFKCSGSYLI</sequence>
<dbReference type="AlphaFoldDB" id="C6BZF8"/>
<organism evidence="1 2">
    <name type="scientific">Maridesulfovibrio salexigens (strain ATCC 14822 / DSM 2638 / NCIMB 8403 / VKM B-1763)</name>
    <name type="common">Desulfovibrio salexigens</name>
    <dbReference type="NCBI Taxonomy" id="526222"/>
    <lineage>
        <taxon>Bacteria</taxon>
        <taxon>Pseudomonadati</taxon>
        <taxon>Thermodesulfobacteriota</taxon>
        <taxon>Desulfovibrionia</taxon>
        <taxon>Desulfovibrionales</taxon>
        <taxon>Desulfovibrionaceae</taxon>
        <taxon>Maridesulfovibrio</taxon>
    </lineage>
</organism>
<gene>
    <name evidence="1" type="ordered locus">Desal_2741</name>
</gene>
<dbReference type="STRING" id="526222.Desal_2741"/>
<keyword evidence="2" id="KW-1185">Reference proteome</keyword>
<protein>
    <submittedName>
        <fullName evidence="1">Uncharacterized protein</fullName>
    </submittedName>
</protein>
<evidence type="ECO:0000313" key="1">
    <source>
        <dbReference type="EMBL" id="ACS80795.1"/>
    </source>
</evidence>
<dbReference type="Proteomes" id="UP000002601">
    <property type="component" value="Chromosome"/>
</dbReference>
<dbReference type="KEGG" id="dsa:Desal_2741"/>
<evidence type="ECO:0000313" key="2">
    <source>
        <dbReference type="Proteomes" id="UP000002601"/>
    </source>
</evidence>
<name>C6BZF8_MARSD</name>
<dbReference type="EMBL" id="CP001649">
    <property type="protein sequence ID" value="ACS80795.1"/>
    <property type="molecule type" value="Genomic_DNA"/>
</dbReference>
<reference evidence="1 2" key="1">
    <citation type="submission" date="2009-06" db="EMBL/GenBank/DDBJ databases">
        <title>Complete sequence of Desulfovibrio salexigens DSM 2638.</title>
        <authorList>
            <consortium name="US DOE Joint Genome Institute"/>
            <person name="Lucas S."/>
            <person name="Copeland A."/>
            <person name="Lapidus A."/>
            <person name="Glavina del Rio T."/>
            <person name="Tice H."/>
            <person name="Bruce D."/>
            <person name="Goodwin L."/>
            <person name="Pitluck S."/>
            <person name="Munk A.C."/>
            <person name="Brettin T."/>
            <person name="Detter J.C."/>
            <person name="Han C."/>
            <person name="Tapia R."/>
            <person name="Larimer F."/>
            <person name="Land M."/>
            <person name="Hauser L."/>
            <person name="Kyrpides N."/>
            <person name="Anderson I."/>
            <person name="Wall J.D."/>
            <person name="Arkin A.P."/>
            <person name="Dehal P."/>
            <person name="Chivian D."/>
            <person name="Giles B."/>
            <person name="Hazen T.C."/>
        </authorList>
    </citation>
    <scope>NUCLEOTIDE SEQUENCE [LARGE SCALE GENOMIC DNA]</scope>
    <source>
        <strain evidence="2">ATCC 14822 / DSM 2638 / NCIMB 8403 / VKM B-1763</strain>
    </source>
</reference>